<name>A0A6J4VQM0_9DEIN</name>
<dbReference type="PIRSF" id="PIRSF004532">
    <property type="entry name" value="GlpX"/>
    <property type="match status" value="1"/>
</dbReference>
<dbReference type="InterPro" id="IPR004464">
    <property type="entry name" value="FBPase_class-2/SBPase"/>
</dbReference>
<keyword evidence="6 7" id="KW-0119">Carbohydrate metabolism</keyword>
<dbReference type="GO" id="GO:0030388">
    <property type="term" value="P:fructose 1,6-bisphosphate metabolic process"/>
    <property type="evidence" value="ECO:0007669"/>
    <property type="project" value="TreeGrafter"/>
</dbReference>
<dbReference type="GO" id="GO:0006094">
    <property type="term" value="P:gluconeogenesis"/>
    <property type="evidence" value="ECO:0007669"/>
    <property type="project" value="InterPro"/>
</dbReference>
<accession>A0A6J4VQM0</accession>
<evidence type="ECO:0000256" key="5">
    <source>
        <dbReference type="ARBA" id="ARBA00023211"/>
    </source>
</evidence>
<evidence type="ECO:0000256" key="7">
    <source>
        <dbReference type="PIRNR" id="PIRNR004532"/>
    </source>
</evidence>
<dbReference type="CDD" id="cd01516">
    <property type="entry name" value="FBPase_glpX"/>
    <property type="match status" value="1"/>
</dbReference>
<dbReference type="Gene3D" id="3.40.190.90">
    <property type="match status" value="1"/>
</dbReference>
<dbReference type="Pfam" id="PF03320">
    <property type="entry name" value="FBPase_glpX"/>
    <property type="match status" value="1"/>
</dbReference>
<evidence type="ECO:0000256" key="4">
    <source>
        <dbReference type="ARBA" id="ARBA00022801"/>
    </source>
</evidence>
<dbReference type="PANTHER" id="PTHR30447:SF0">
    <property type="entry name" value="FRUCTOSE-1,6-BISPHOSPHATASE 1 CLASS 2-RELATED"/>
    <property type="match status" value="1"/>
</dbReference>
<dbReference type="GO" id="GO:0042132">
    <property type="term" value="F:fructose 1,6-bisphosphate 1-phosphatase activity"/>
    <property type="evidence" value="ECO:0007669"/>
    <property type="project" value="UniProtKB-EC"/>
</dbReference>
<comment type="catalytic activity">
    <reaction evidence="1">
        <text>beta-D-fructose 1,6-bisphosphate + H2O = beta-D-fructose 6-phosphate + phosphate</text>
        <dbReference type="Rhea" id="RHEA:11064"/>
        <dbReference type="ChEBI" id="CHEBI:15377"/>
        <dbReference type="ChEBI" id="CHEBI:32966"/>
        <dbReference type="ChEBI" id="CHEBI:43474"/>
        <dbReference type="ChEBI" id="CHEBI:57634"/>
        <dbReference type="EC" id="3.1.3.11"/>
    </reaction>
</comment>
<evidence type="ECO:0000256" key="8">
    <source>
        <dbReference type="PIRSR" id="PIRSR004532-1"/>
    </source>
</evidence>
<keyword evidence="3 8" id="KW-0479">Metal-binding</keyword>
<feature type="binding site" evidence="8">
    <location>
        <position position="220"/>
    </location>
    <ligand>
        <name>Mn(2+)</name>
        <dbReference type="ChEBI" id="CHEBI:29035"/>
        <label>2</label>
    </ligand>
</feature>
<protein>
    <recommendedName>
        <fullName evidence="7">Fructose-1,6-bisphosphatase</fullName>
    </recommendedName>
</protein>
<dbReference type="AlphaFoldDB" id="A0A6J4VQM0"/>
<reference evidence="9" key="1">
    <citation type="submission" date="2020-02" db="EMBL/GenBank/DDBJ databases">
        <authorList>
            <person name="Meier V. D."/>
        </authorList>
    </citation>
    <scope>NUCLEOTIDE SEQUENCE</scope>
    <source>
        <strain evidence="9">AVDCRST_MAG86</strain>
    </source>
</reference>
<dbReference type="Gene3D" id="3.30.540.10">
    <property type="entry name" value="Fructose-1,6-Bisphosphatase, subunit A, domain 1"/>
    <property type="match status" value="1"/>
</dbReference>
<evidence type="ECO:0000256" key="2">
    <source>
        <dbReference type="ARBA" id="ARBA00008989"/>
    </source>
</evidence>
<evidence type="ECO:0000313" key="9">
    <source>
        <dbReference type="EMBL" id="CAA9582259.1"/>
    </source>
</evidence>
<sequence length="329" mass="34382">MTTPRPPTRNLALELLRATEAAALKSAQWVGRGDKNAGDGAAVEAMRLVLNSIPMDAEVVIGEGEKDEAPMLYSGERVGTPPGPEVDLAIDPVEGTSLLALGRPGAIAVVAAAPKGTMLDTGAGFYAAKIVVGAPAKDAIDLGASVADNLQEIAYALRKKLSQLTVFVLGKPRHDGLIDDIRSAGARVTVQPEGDVAGGISAALPDTGVDVMMGTGGTPEGIITAAAVQALGGNMLMRLDPQKEDEKANVLAGGFDLSRVYRLEELCSSDQTHFAATGITDGPMLRGVRYNSSGAVTHSLVIRGQTRTLRFVESHHHLDKLRTISDLDY</sequence>
<evidence type="ECO:0000256" key="3">
    <source>
        <dbReference type="ARBA" id="ARBA00022723"/>
    </source>
</evidence>
<dbReference type="SUPFAM" id="SSF56655">
    <property type="entry name" value="Carbohydrate phosphatase"/>
    <property type="match status" value="1"/>
</dbReference>
<feature type="binding site" evidence="8">
    <location>
        <position position="63"/>
    </location>
    <ligand>
        <name>Mn(2+)</name>
        <dbReference type="ChEBI" id="CHEBI:29035"/>
        <label>1</label>
    </ligand>
</feature>
<feature type="binding site" evidence="8">
    <location>
        <position position="39"/>
    </location>
    <ligand>
        <name>Mn(2+)</name>
        <dbReference type="ChEBI" id="CHEBI:29035"/>
        <label>1</label>
    </ligand>
</feature>
<evidence type="ECO:0000256" key="6">
    <source>
        <dbReference type="ARBA" id="ARBA00023277"/>
    </source>
</evidence>
<dbReference type="EMBL" id="CADCWP010000268">
    <property type="protein sequence ID" value="CAA9582259.1"/>
    <property type="molecule type" value="Genomic_DNA"/>
</dbReference>
<keyword evidence="5 8" id="KW-0464">Manganese</keyword>
<comment type="cofactor">
    <cofactor evidence="8">
        <name>Mn(2+)</name>
        <dbReference type="ChEBI" id="CHEBI:29035"/>
    </cofactor>
</comment>
<dbReference type="NCBIfam" id="TIGR00330">
    <property type="entry name" value="glpX"/>
    <property type="match status" value="1"/>
</dbReference>
<organism evidence="9">
    <name type="scientific">uncultured Truepera sp</name>
    <dbReference type="NCBI Taxonomy" id="543023"/>
    <lineage>
        <taxon>Bacteria</taxon>
        <taxon>Thermotogati</taxon>
        <taxon>Deinococcota</taxon>
        <taxon>Deinococci</taxon>
        <taxon>Trueperales</taxon>
        <taxon>Trueperaceae</taxon>
        <taxon>Truepera</taxon>
        <taxon>environmental samples</taxon>
    </lineage>
</organism>
<gene>
    <name evidence="9" type="ORF">AVDCRST_MAG86-3009</name>
</gene>
<feature type="binding site" evidence="8">
    <location>
        <position position="94"/>
    </location>
    <ligand>
        <name>Mn(2+)</name>
        <dbReference type="ChEBI" id="CHEBI:29035"/>
        <label>2</label>
    </ligand>
</feature>
<dbReference type="GO" id="GO:0046872">
    <property type="term" value="F:metal ion binding"/>
    <property type="evidence" value="ECO:0007669"/>
    <property type="project" value="UniProtKB-KW"/>
</dbReference>
<evidence type="ECO:0000256" key="1">
    <source>
        <dbReference type="ARBA" id="ARBA00001273"/>
    </source>
</evidence>
<dbReference type="PANTHER" id="PTHR30447">
    <property type="entry name" value="FRUCTOSE-1,6-BISPHOSPHATASE CLASS 2"/>
    <property type="match status" value="1"/>
</dbReference>
<comment type="similarity">
    <text evidence="2 7">Belongs to the FBPase class 2 family.</text>
</comment>
<keyword evidence="4 9" id="KW-0378">Hydrolase</keyword>
<feature type="binding site" evidence="8">
    <location>
        <position position="91"/>
    </location>
    <ligand>
        <name>Mn(2+)</name>
        <dbReference type="ChEBI" id="CHEBI:29035"/>
        <label>2</label>
    </ligand>
</feature>
<dbReference type="GO" id="GO:0006071">
    <property type="term" value="P:glycerol metabolic process"/>
    <property type="evidence" value="ECO:0007669"/>
    <property type="project" value="InterPro"/>
</dbReference>
<dbReference type="GO" id="GO:0005829">
    <property type="term" value="C:cytosol"/>
    <property type="evidence" value="ECO:0007669"/>
    <property type="project" value="TreeGrafter"/>
</dbReference>
<proteinExistence type="inferred from homology"/>